<dbReference type="EMBL" id="LR797452">
    <property type="protein sequence ID" value="CAB4217807.1"/>
    <property type="molecule type" value="Genomic_DNA"/>
</dbReference>
<organism evidence="9">
    <name type="scientific">uncultured Caudovirales phage</name>
    <dbReference type="NCBI Taxonomy" id="2100421"/>
    <lineage>
        <taxon>Viruses</taxon>
        <taxon>Duplodnaviria</taxon>
        <taxon>Heunggongvirae</taxon>
        <taxon>Uroviricota</taxon>
        <taxon>Caudoviricetes</taxon>
        <taxon>Peduoviridae</taxon>
        <taxon>Maltschvirus</taxon>
        <taxon>Maltschvirus maltsch</taxon>
    </lineage>
</organism>
<keyword evidence="2" id="KW-0945">Host-virus interaction</keyword>
<dbReference type="PANTHER" id="PTHR35191:SF1">
    <property type="entry name" value="PROPHAGE SIDE TAIL FIBER PROTEIN HOMOLOG STFQ-RELATED"/>
    <property type="match status" value="1"/>
</dbReference>
<evidence type="ECO:0000313" key="11">
    <source>
        <dbReference type="EMBL" id="CAB4200516.1"/>
    </source>
</evidence>
<dbReference type="SUPFAM" id="SSF69349">
    <property type="entry name" value="Phage fibre proteins"/>
    <property type="match status" value="1"/>
</dbReference>
<evidence type="ECO:0000313" key="5">
    <source>
        <dbReference type="EMBL" id="CAB4156845.1"/>
    </source>
</evidence>
<keyword evidence="1" id="KW-1227">Viral tail protein</keyword>
<keyword evidence="2" id="KW-1160">Virus entry into host cell</keyword>
<evidence type="ECO:0000313" key="4">
    <source>
        <dbReference type="EMBL" id="CAB4145222.1"/>
    </source>
</evidence>
<gene>
    <name evidence="9" type="ORF">UFOVP1002_132</name>
    <name evidence="10" type="ORF">UFOVP1217_63</name>
    <name evidence="11" type="ORF">UFOVP1343_47</name>
    <name evidence="12" type="ORF">UFOVP1438_96</name>
    <name evidence="15" type="ORF">UFOVP1541_89</name>
    <name evidence="13" type="ORF">UFOVP1592_92</name>
    <name evidence="4" type="ORF">UFOVP465_141</name>
    <name evidence="5" type="ORF">UFOVP666_187</name>
    <name evidence="6" type="ORF">UFOVP727_76</name>
    <name evidence="14" type="ORF">UFOVP741_79</name>
    <name evidence="7" type="ORF">UFOVP819_27</name>
    <name evidence="8" type="ORF">UFOVP926_60</name>
</gene>
<dbReference type="InterPro" id="IPR041352">
    <property type="entry name" value="Mtd_N"/>
</dbReference>
<dbReference type="Pfam" id="PF18454">
    <property type="entry name" value="Mtd_N"/>
    <property type="match status" value="1"/>
</dbReference>
<dbReference type="EMBL" id="LR796762">
    <property type="protein sequence ID" value="CAB4164497.1"/>
    <property type="molecule type" value="Genomic_DNA"/>
</dbReference>
<protein>
    <recommendedName>
        <fullName evidence="3">Major tropism determinant N-terminal domain-containing protein</fullName>
    </recommendedName>
</protein>
<dbReference type="InterPro" id="IPR051934">
    <property type="entry name" value="Phage_Tail_Fiber_Structural"/>
</dbReference>
<evidence type="ECO:0000313" key="10">
    <source>
        <dbReference type="EMBL" id="CAB4191622.1"/>
    </source>
</evidence>
<keyword evidence="2" id="KW-1161">Viral attachment to host cell</keyword>
<dbReference type="EMBL" id="LR796878">
    <property type="protein sequence ID" value="CAB4172215.1"/>
    <property type="molecule type" value="Genomic_DNA"/>
</dbReference>
<dbReference type="EMBL" id="LR797305">
    <property type="protein sequence ID" value="CAB4200516.1"/>
    <property type="molecule type" value="Genomic_DNA"/>
</dbReference>
<evidence type="ECO:0000313" key="6">
    <source>
        <dbReference type="EMBL" id="CAB4160163.1"/>
    </source>
</evidence>
<sequence length="1033" mass="103435">MAYKKIILRRDTAANWTSANPTLSGGEVGIETDTLQIKLGNGSTAWTSLAYYAPATLDGVGDVTITSASNGQFLKWNGSAWVNDTIDLGTDTAGGYVASLVAGTGVTLSNNSGETATPTIAIGQAVGTTSDVTFNDVTVSGNLTVSGTTTTLNTETLTLNDNIIVLNNNATGAPSENAGIEVERGSSTNVQLRWNETTDVWEATVNGSVYSPLITALTLEQRFGQEHWHRPADLATHAVLPQTPTYSAGTTDLDGGTGIGATLTATSNARLVIDGVNASTGDRILVKNQADAKQNGLYNVTAQGSASATYVLTRATDFNGSTAGQITINETLGISNGDINHLQTFAISNAGSGANGAHVIGTDNINFQQTTGPGYAFEVGSGLANTNNTINVVSASSGRIVTNADSIDLAEVARTNSSGSATSTFMTSVTTDAYGRVTASTSAEASIALGTQTTGDYVATITGGTGVSSTAATTGEGTVHTLSIGQAVGTTDAVSFASVYLTGGITLEGATANEYEMFVTTADVTADRTVTFPDATGTVALTSDLNAYAPLNSPTFTGTVSLPANTISQSMMSDDSVGTNEIGGSAVTEQKIADGAVTSAKIADGTIVNGDINASAGIVDTKLATISTAGKVSNSATTATNANTASAIVARDASGDFSAGIITASLSGNASTATTLATARNIAGQSFNGSANISIAPTDLTGVTATAAEINILASTTVSATELNYVDGVTSAIQTQLNAKAPLASPDLTGTPTAPTATAATNTTQIATTAFVRGEVAALVASAGSTLDTLNEIATALGNDPNFATTITTTLGTKAPIASPTFTGTVTIPTGASITTPTVAGGINHSGSTSGTTKLQASAIASGTITLPAVTGTVITTGDTGTVTSAMLADGTIVNADINASAAIAYSKLNLATSVTNSDISTTAAIDLGKLADISTNGQTASYTLVLADKNKIVEMNVATANTVTVPPNSSVAFPVGAQIQVLQTGAGQCTITAGAGVTVNGTPGLKVRSQWSYVTLIKRATDSWVVVGDLSA</sequence>
<evidence type="ECO:0000256" key="1">
    <source>
        <dbReference type="ARBA" id="ARBA00022672"/>
    </source>
</evidence>
<dbReference type="EMBL" id="LR796961">
    <property type="protein sequence ID" value="CAB4178381.1"/>
    <property type="molecule type" value="Genomic_DNA"/>
</dbReference>
<accession>A0A6J5QA18</accession>
<dbReference type="EMBL" id="LR796644">
    <property type="protein sequence ID" value="CAB4156845.1"/>
    <property type="molecule type" value="Genomic_DNA"/>
</dbReference>
<evidence type="ECO:0000259" key="3">
    <source>
        <dbReference type="Pfam" id="PF18454"/>
    </source>
</evidence>
<keyword evidence="1" id="KW-0946">Virion</keyword>
<dbReference type="EMBL" id="LR797177">
    <property type="protein sequence ID" value="CAB4191622.1"/>
    <property type="molecule type" value="Genomic_DNA"/>
</dbReference>
<feature type="domain" description="Major tropism determinant N-terminal" evidence="3">
    <location>
        <begin position="6"/>
        <end position="44"/>
    </location>
</feature>
<dbReference type="EMBL" id="LR798395">
    <property type="protein sequence ID" value="CAB5228969.1"/>
    <property type="molecule type" value="Genomic_DNA"/>
</dbReference>
<evidence type="ECO:0000313" key="12">
    <source>
        <dbReference type="EMBL" id="CAB4213142.1"/>
    </source>
</evidence>
<name>A0A6J5QA18_9CAUD</name>
<evidence type="ECO:0000313" key="8">
    <source>
        <dbReference type="EMBL" id="CAB4172215.1"/>
    </source>
</evidence>
<keyword evidence="1" id="KW-1230">Viral tail fiber protein</keyword>
<dbReference type="GO" id="GO:0019062">
    <property type="term" value="P:virion attachment to host cell"/>
    <property type="evidence" value="ECO:0007669"/>
    <property type="project" value="UniProtKB-KW"/>
</dbReference>
<proteinExistence type="predicted"/>
<dbReference type="EMBL" id="LR796443">
    <property type="protein sequence ID" value="CAB4145222.1"/>
    <property type="molecule type" value="Genomic_DNA"/>
</dbReference>
<dbReference type="EMBL" id="LR798341">
    <property type="protein sequence ID" value="CAB5225144.1"/>
    <property type="molecule type" value="Genomic_DNA"/>
</dbReference>
<evidence type="ECO:0000313" key="14">
    <source>
        <dbReference type="EMBL" id="CAB5225144.1"/>
    </source>
</evidence>
<evidence type="ECO:0000313" key="9">
    <source>
        <dbReference type="EMBL" id="CAB4178381.1"/>
    </source>
</evidence>
<dbReference type="GO" id="GO:0098024">
    <property type="term" value="C:virus tail, fiber"/>
    <property type="evidence" value="ECO:0007669"/>
    <property type="project" value="UniProtKB-KW"/>
</dbReference>
<dbReference type="PANTHER" id="PTHR35191">
    <property type="entry name" value="PROPHAGE SIDE TAIL FIBER PROTEIN HOMOLOG STFQ-RELATED"/>
    <property type="match status" value="1"/>
</dbReference>
<reference evidence="9" key="1">
    <citation type="submission" date="2020-05" db="EMBL/GenBank/DDBJ databases">
        <authorList>
            <person name="Chiriac C."/>
            <person name="Salcher M."/>
            <person name="Ghai R."/>
            <person name="Kavagutti S V."/>
        </authorList>
    </citation>
    <scope>NUCLEOTIDE SEQUENCE</scope>
</reference>
<evidence type="ECO:0000313" key="7">
    <source>
        <dbReference type="EMBL" id="CAB4164497.1"/>
    </source>
</evidence>
<dbReference type="EMBL" id="LR796698">
    <property type="protein sequence ID" value="CAB4160163.1"/>
    <property type="molecule type" value="Genomic_DNA"/>
</dbReference>
<dbReference type="EMBL" id="LR797395">
    <property type="protein sequence ID" value="CAB4213142.1"/>
    <property type="molecule type" value="Genomic_DNA"/>
</dbReference>
<evidence type="ECO:0000313" key="15">
    <source>
        <dbReference type="EMBL" id="CAB5228969.1"/>
    </source>
</evidence>
<evidence type="ECO:0000313" key="13">
    <source>
        <dbReference type="EMBL" id="CAB4217807.1"/>
    </source>
</evidence>
<evidence type="ECO:0000256" key="2">
    <source>
        <dbReference type="ARBA" id="ARBA00022804"/>
    </source>
</evidence>